<protein>
    <submittedName>
        <fullName evidence="2">Uncharacterized protein</fullName>
    </submittedName>
</protein>
<dbReference type="AlphaFoldDB" id="A0A1M4S259"/>
<dbReference type="EMBL" id="FQTT01000013">
    <property type="protein sequence ID" value="SHE26326.1"/>
    <property type="molecule type" value="Genomic_DNA"/>
</dbReference>
<evidence type="ECO:0000256" key="1">
    <source>
        <dbReference type="SAM" id="SignalP"/>
    </source>
</evidence>
<dbReference type="STRING" id="1892869.ACGLYG10_2576"/>
<feature type="signal peptide" evidence="1">
    <location>
        <begin position="1"/>
        <end position="33"/>
    </location>
</feature>
<feature type="chain" id="PRO_5012070004" evidence="1">
    <location>
        <begin position="34"/>
        <end position="357"/>
    </location>
</feature>
<reference evidence="3" key="1">
    <citation type="submission" date="2016-09" db="EMBL/GenBank/DDBJ databases">
        <authorList>
            <person name="Strepis N."/>
        </authorList>
    </citation>
    <scope>NUCLEOTIDE SEQUENCE [LARGE SCALE GENOMIC DNA]</scope>
</reference>
<name>A0A1M4S259_9ACTO</name>
<gene>
    <name evidence="2" type="ORF">ACGLYG10_2576</name>
</gene>
<keyword evidence="1" id="KW-0732">Signal</keyword>
<accession>A0A1M4S259</accession>
<sequence length="357" mass="37550">MKMANFRTRSLPIACVMLLFLAVSAGFVPGAWAKEIQDVHAGSGSSSGSVSASEDGSVTMTVTAQYTSAAADGSGSGGATVSSQSVTAAVHPVCWYRQDRTGEEVAEWLDSGEALRQASVHGGRPENDKIIKGMYPDYGSYADDTEGHWYLPWCDWTYYNGDDAQEFQQLLGQFTSNGPVYVPAGESAPAPEVDGETLARAAWDAVTIPTATIGYNPSVGDVGATIVGMDTWVWATGDTPKEVTVTATAGSTTATITATASMLTLQPKDGTATCTGFGIPWTEENDAKGTDCKIVFNRSSAHFKDSVTPVDIKVSYAITYTATDGATGTMDTHTTSTTTTIPVAEIQTLNTQPTKQP</sequence>
<evidence type="ECO:0000313" key="3">
    <source>
        <dbReference type="Proteomes" id="UP000184291"/>
    </source>
</evidence>
<dbReference type="Proteomes" id="UP000184291">
    <property type="component" value="Unassembled WGS sequence"/>
</dbReference>
<proteinExistence type="predicted"/>
<keyword evidence="3" id="KW-1185">Reference proteome</keyword>
<organism evidence="2 3">
    <name type="scientific">Actinomyces glycerinitolerans</name>
    <dbReference type="NCBI Taxonomy" id="1892869"/>
    <lineage>
        <taxon>Bacteria</taxon>
        <taxon>Bacillati</taxon>
        <taxon>Actinomycetota</taxon>
        <taxon>Actinomycetes</taxon>
        <taxon>Actinomycetales</taxon>
        <taxon>Actinomycetaceae</taxon>
        <taxon>Actinomyces</taxon>
    </lineage>
</organism>
<evidence type="ECO:0000313" key="2">
    <source>
        <dbReference type="EMBL" id="SHE26326.1"/>
    </source>
</evidence>